<proteinExistence type="predicted"/>
<dbReference type="PATRIC" id="fig|1538.10.peg.2315"/>
<dbReference type="Proteomes" id="UP000077407">
    <property type="component" value="Unassembled WGS sequence"/>
</dbReference>
<name>A0A168PPN2_9CLOT</name>
<gene>
    <name evidence="2" type="ORF">WY13_01873</name>
</gene>
<feature type="transmembrane region" description="Helical" evidence="1">
    <location>
        <begin position="21"/>
        <end position="38"/>
    </location>
</feature>
<keyword evidence="1" id="KW-1133">Transmembrane helix</keyword>
<protein>
    <submittedName>
        <fullName evidence="2">Uncharacterized protein</fullName>
    </submittedName>
</protein>
<accession>A0A168PPN2</accession>
<sequence>MKEQLSPIELHKKHIKTATTIFFIALILAVSIITYIISST</sequence>
<evidence type="ECO:0000256" key="1">
    <source>
        <dbReference type="SAM" id="Phobius"/>
    </source>
</evidence>
<evidence type="ECO:0000313" key="3">
    <source>
        <dbReference type="Proteomes" id="UP000077407"/>
    </source>
</evidence>
<reference evidence="2 3" key="1">
    <citation type="journal article" date="2015" name="Biotechnol. Bioeng.">
        <title>Genome sequence and phenotypic characterization of Caulobacter segnis.</title>
        <authorList>
            <person name="Patel S."/>
            <person name="Fletcher B."/>
            <person name="Scott D.C."/>
            <person name="Ely B."/>
        </authorList>
    </citation>
    <scope>NUCLEOTIDE SEQUENCE [LARGE SCALE GENOMIC DNA]</scope>
    <source>
        <strain evidence="2 3">ERI-2</strain>
    </source>
</reference>
<comment type="caution">
    <text evidence="2">The sequence shown here is derived from an EMBL/GenBank/DDBJ whole genome shotgun (WGS) entry which is preliminary data.</text>
</comment>
<dbReference type="AlphaFoldDB" id="A0A168PPN2"/>
<organism evidence="2 3">
    <name type="scientific">Clostridium ljungdahlii</name>
    <dbReference type="NCBI Taxonomy" id="1538"/>
    <lineage>
        <taxon>Bacteria</taxon>
        <taxon>Bacillati</taxon>
        <taxon>Bacillota</taxon>
        <taxon>Clostridia</taxon>
        <taxon>Eubacteriales</taxon>
        <taxon>Clostridiaceae</taxon>
        <taxon>Clostridium</taxon>
    </lineage>
</organism>
<evidence type="ECO:0000313" key="2">
    <source>
        <dbReference type="EMBL" id="OAA88008.1"/>
    </source>
</evidence>
<dbReference type="EMBL" id="LITT01000018">
    <property type="protein sequence ID" value="OAA88008.1"/>
    <property type="molecule type" value="Genomic_DNA"/>
</dbReference>
<keyword evidence="1" id="KW-0812">Transmembrane</keyword>
<keyword evidence="1" id="KW-0472">Membrane</keyword>